<dbReference type="Proteomes" id="UP000521994">
    <property type="component" value="Unassembled WGS sequence"/>
</dbReference>
<geneLocation type="plasmid" evidence="2">
    <name>unnamed2</name>
</geneLocation>
<gene>
    <name evidence="1" type="ORF">BG944_004858</name>
    <name evidence="2" type="ORF">C9194_26490</name>
</gene>
<evidence type="ECO:0000313" key="2">
    <source>
        <dbReference type="EMBL" id="TJF56604.1"/>
    </source>
</evidence>
<dbReference type="Proteomes" id="UP000305093">
    <property type="component" value="Unassembled WGS sequence"/>
</dbReference>
<accession>A0A235CUM7</accession>
<evidence type="ECO:0000313" key="4">
    <source>
        <dbReference type="Proteomes" id="UP000521994"/>
    </source>
</evidence>
<reference evidence="1 4" key="2">
    <citation type="submission" date="2020-02" db="EMBL/GenBank/DDBJ databases">
        <authorList>
            <consortium name="PulseNet: The National Subtyping Network for Foodborne Disease Surveillance"/>
            <person name="Tarr C.L."/>
            <person name="Trees E."/>
            <person name="Katz L.S."/>
            <person name="Carleton-Romer H.A."/>
            <person name="Stroika S."/>
            <person name="Kucerova Z."/>
            <person name="Roache K.F."/>
            <person name="Sabol A.L."/>
            <person name="Besser J."/>
            <person name="Gerner-Smidt P."/>
        </authorList>
    </citation>
    <scope>NUCLEOTIDE SEQUENCE [LARGE SCALE GENOMIC DNA]</scope>
    <source>
        <strain evidence="1 4">2014C-3796</strain>
    </source>
</reference>
<proteinExistence type="predicted"/>
<name>A0A235CUM7_ECOLX</name>
<dbReference type="EMBL" id="RROO01000178">
    <property type="protein sequence ID" value="TJF56604.1"/>
    <property type="molecule type" value="Genomic_DNA"/>
</dbReference>
<dbReference type="AlphaFoldDB" id="A0A235CUM7"/>
<comment type="caution">
    <text evidence="1">The sequence shown here is derived from an EMBL/GenBank/DDBJ whole genome shotgun (WGS) entry which is preliminary data.</text>
</comment>
<organism evidence="1 4">
    <name type="scientific">Escherichia coli</name>
    <dbReference type="NCBI Taxonomy" id="562"/>
    <lineage>
        <taxon>Bacteria</taxon>
        <taxon>Pseudomonadati</taxon>
        <taxon>Pseudomonadota</taxon>
        <taxon>Gammaproteobacteria</taxon>
        <taxon>Enterobacterales</taxon>
        <taxon>Enterobacteriaceae</taxon>
        <taxon>Escherichia</taxon>
    </lineage>
</organism>
<protein>
    <submittedName>
        <fullName evidence="1">Uncharacterized protein</fullName>
    </submittedName>
</protein>
<keyword evidence="2" id="KW-0614">Plasmid</keyword>
<evidence type="ECO:0000313" key="1">
    <source>
        <dbReference type="EMBL" id="EFI0215573.1"/>
    </source>
</evidence>
<dbReference type="EMBL" id="AASXRC010000044">
    <property type="protein sequence ID" value="EFI0215573.1"/>
    <property type="molecule type" value="Genomic_DNA"/>
</dbReference>
<sequence length="105" mass="11738">MSKALSGERMAARDRYAELAWIRQQLVDAAWFVRATLEAHGTSVGNESPSALPETMPDIQTRELVMLIKRLASSLKAVKPDSSVVRAAQDWLCDRKLVDITDILR</sequence>
<reference evidence="2 3" key="1">
    <citation type="submission" date="2018-12" db="EMBL/GenBank/DDBJ databases">
        <title>Food and Water Safety Consortium.</title>
        <authorList>
            <person name="Tyson S."/>
            <person name="Peterson C.-L."/>
            <person name="Olson A."/>
            <person name="Tyler S."/>
            <person name="Cabral J."/>
            <person name="Lynch T."/>
            <person name="Knox N."/>
            <person name="Van Domselaar G."/>
            <person name="Graham M."/>
        </authorList>
    </citation>
    <scope>NUCLEOTIDE SEQUENCE [LARGE SCALE GENOMIC DNA]</scope>
    <source>
        <strain evidence="2 3">FWSEC0419</strain>
        <plasmid evidence="2">unnamed2</plasmid>
    </source>
</reference>
<evidence type="ECO:0000313" key="3">
    <source>
        <dbReference type="Proteomes" id="UP000305093"/>
    </source>
</evidence>